<evidence type="ECO:0000313" key="15">
    <source>
        <dbReference type="Proteomes" id="UP000256601"/>
    </source>
</evidence>
<keyword evidence="6" id="KW-0805">Transcription regulation</keyword>
<dbReference type="GO" id="GO:0045944">
    <property type="term" value="P:positive regulation of transcription by RNA polymerase II"/>
    <property type="evidence" value="ECO:0007669"/>
    <property type="project" value="UniProtKB-ARBA"/>
</dbReference>
<keyword evidence="5" id="KW-0862">Zinc</keyword>
<protein>
    <recommendedName>
        <fullName evidence="11">C2H2-type domain-containing protein</fullName>
    </recommendedName>
</protein>
<dbReference type="PANTHER" id="PTHR23235:SF120">
    <property type="entry name" value="KRUPPEL-LIKE FACTOR 15"/>
    <property type="match status" value="1"/>
</dbReference>
<dbReference type="Proteomes" id="UP000182444">
    <property type="component" value="Chromosome 1E"/>
</dbReference>
<dbReference type="EMBL" id="CP017557">
    <property type="protein sequence ID" value="AOW05528.1"/>
    <property type="molecule type" value="Genomic_DNA"/>
</dbReference>
<dbReference type="OrthoDB" id="3437960at2759"/>
<dbReference type="GO" id="GO:0000981">
    <property type="term" value="F:DNA-binding transcription factor activity, RNA polymerase II-specific"/>
    <property type="evidence" value="ECO:0007669"/>
    <property type="project" value="TreeGrafter"/>
</dbReference>
<evidence type="ECO:0000259" key="11">
    <source>
        <dbReference type="PROSITE" id="PS50157"/>
    </source>
</evidence>
<evidence type="ECO:0000256" key="1">
    <source>
        <dbReference type="ARBA" id="ARBA00004123"/>
    </source>
</evidence>
<dbReference type="Gene3D" id="3.30.160.60">
    <property type="entry name" value="Classic Zinc Finger"/>
    <property type="match status" value="3"/>
</dbReference>
<dbReference type="FunFam" id="3.30.160.60:FF:001752">
    <property type="entry name" value="Transcriptional factor SWI5"/>
    <property type="match status" value="1"/>
</dbReference>
<comment type="subcellular location">
    <subcellularLocation>
        <location evidence="1">Nucleus</location>
    </subcellularLocation>
</comment>
<accession>A0A1D8NIR8</accession>
<dbReference type="VEuPathDB" id="FungiDB:YALI1_E20229g"/>
<dbReference type="SMART" id="SM00355">
    <property type="entry name" value="ZnF_C2H2"/>
    <property type="match status" value="2"/>
</dbReference>
<keyword evidence="3" id="KW-0677">Repeat</keyword>
<dbReference type="PROSITE" id="PS50157">
    <property type="entry name" value="ZINC_FINGER_C2H2_2"/>
    <property type="match status" value="2"/>
</dbReference>
<feature type="region of interest" description="Disordered" evidence="10">
    <location>
        <begin position="9"/>
        <end position="43"/>
    </location>
</feature>
<feature type="region of interest" description="Disordered" evidence="10">
    <location>
        <begin position="336"/>
        <end position="389"/>
    </location>
</feature>
<reference evidence="13 15" key="2">
    <citation type="submission" date="2018-07" db="EMBL/GenBank/DDBJ databases">
        <title>Draft Genome Assemblies for Five Robust Yarrowia lipolytica Strains Exhibiting High Lipid Production and Pentose Sugar Utilization and Sugar Alcohol Secretion from Undetoxified Lignocellulosic Biomass Hydrolysates.</title>
        <authorList>
            <consortium name="DOE Joint Genome Institute"/>
            <person name="Walker C."/>
            <person name="Ryu S."/>
            <person name="Na H."/>
            <person name="Zane M."/>
            <person name="LaButti K."/>
            <person name="Lipzen A."/>
            <person name="Haridas S."/>
            <person name="Barry K."/>
            <person name="Grigoriev I.V."/>
            <person name="Quarterman J."/>
            <person name="Slininger P."/>
            <person name="Dien B."/>
            <person name="Trinh C.T."/>
        </authorList>
    </citation>
    <scope>NUCLEOTIDE SEQUENCE [LARGE SCALE GENOMIC DNA]</scope>
    <source>
        <strain evidence="13 15">YB392</strain>
    </source>
</reference>
<evidence type="ECO:0000256" key="4">
    <source>
        <dbReference type="ARBA" id="ARBA00022771"/>
    </source>
</evidence>
<reference evidence="12 14" key="1">
    <citation type="journal article" date="2016" name="PLoS ONE">
        <title>Sequence Assembly of Yarrowia lipolytica Strain W29/CLIB89 Shows Transposable Element Diversity.</title>
        <authorList>
            <person name="Magnan C."/>
            <person name="Yu J."/>
            <person name="Chang I."/>
            <person name="Jahn E."/>
            <person name="Kanomata Y."/>
            <person name="Wu J."/>
            <person name="Zeller M."/>
            <person name="Oakes M."/>
            <person name="Baldi P."/>
            <person name="Sandmeyer S."/>
        </authorList>
    </citation>
    <scope>NUCLEOTIDE SEQUENCE [LARGE SCALE GENOMIC DNA]</scope>
    <source>
        <strain evidence="12">CLIB89</strain>
        <strain evidence="14">CLIB89(W29)</strain>
    </source>
</reference>
<evidence type="ECO:0000313" key="13">
    <source>
        <dbReference type="EMBL" id="RDW27993.1"/>
    </source>
</evidence>
<evidence type="ECO:0000313" key="14">
    <source>
        <dbReference type="Proteomes" id="UP000182444"/>
    </source>
</evidence>
<dbReference type="Pfam" id="PF00096">
    <property type="entry name" value="zf-C2H2"/>
    <property type="match status" value="2"/>
</dbReference>
<name>A0A1D8NIR8_YARLL</name>
<dbReference type="GO" id="GO:0005634">
    <property type="term" value="C:nucleus"/>
    <property type="evidence" value="ECO:0007669"/>
    <property type="project" value="UniProtKB-SubCell"/>
</dbReference>
<feature type="domain" description="C2H2-type" evidence="11">
    <location>
        <begin position="283"/>
        <end position="310"/>
    </location>
</feature>
<keyword evidence="4 9" id="KW-0863">Zinc-finger</keyword>
<dbReference type="PROSITE" id="PS00028">
    <property type="entry name" value="ZINC_FINGER_C2H2_1"/>
    <property type="match status" value="2"/>
</dbReference>
<sequence>MNFDYDFLQSQQSLHMKKEHHSQQHQNQQSSAQPHHPHQGSQYDVNYLDIGYNELEPPSTPQMMPTQTNNVSPDTLARFSRLLNFSSTTPSPTKPLNDPSQSDIFLQQPPTMSLMGAMSPPHSSHPPAAEFGHAHSSHLQQNPFLNPPQLNYDADALAYLSPEPGFTSPEMDNWNNYESPHDHSSPEGPLGEPFDEYGLGISWLPVVTIPENTETEQIIEQQKVSNQPQPRKSGLPPGKLESFIHGPCEDGKFLCLYPGCGKKFGRRYNLCSHIQTHLADRPYSCSSCEASFVRQHDLKRHERTHAVVKPHICPCGKGFNRPDALNRHRARQICSGGIEVPGQPKPSPGKKGRPRKVEQPIQMEHYDYAHTSPDFSSPEYHSSPDFEGH</sequence>
<evidence type="ECO:0000256" key="3">
    <source>
        <dbReference type="ARBA" id="ARBA00022737"/>
    </source>
</evidence>
<dbReference type="GO" id="GO:0000978">
    <property type="term" value="F:RNA polymerase II cis-regulatory region sequence-specific DNA binding"/>
    <property type="evidence" value="ECO:0007669"/>
    <property type="project" value="TreeGrafter"/>
</dbReference>
<dbReference type="eggNOG" id="KOG1721">
    <property type="taxonomic scope" value="Eukaryota"/>
</dbReference>
<proteinExistence type="predicted"/>
<dbReference type="Proteomes" id="UP000256601">
    <property type="component" value="Unassembled WGS sequence"/>
</dbReference>
<evidence type="ECO:0000256" key="5">
    <source>
        <dbReference type="ARBA" id="ARBA00022833"/>
    </source>
</evidence>
<evidence type="ECO:0000256" key="2">
    <source>
        <dbReference type="ARBA" id="ARBA00022723"/>
    </source>
</evidence>
<keyword evidence="7" id="KW-0804">Transcription</keyword>
<dbReference type="InterPro" id="IPR013087">
    <property type="entry name" value="Znf_C2H2_type"/>
</dbReference>
<feature type="compositionally biased region" description="Low complexity" evidence="10">
    <location>
        <begin position="24"/>
        <end position="42"/>
    </location>
</feature>
<keyword evidence="2" id="KW-0479">Metal-binding</keyword>
<evidence type="ECO:0000256" key="8">
    <source>
        <dbReference type="ARBA" id="ARBA00023242"/>
    </source>
</evidence>
<evidence type="ECO:0000256" key="10">
    <source>
        <dbReference type="SAM" id="MobiDB-lite"/>
    </source>
</evidence>
<keyword evidence="8" id="KW-0539">Nucleus</keyword>
<dbReference type="VEuPathDB" id="FungiDB:YALI0_E16973g"/>
<dbReference type="AlphaFoldDB" id="A0A1D8NIR8"/>
<feature type="region of interest" description="Disordered" evidence="10">
    <location>
        <begin position="172"/>
        <end position="192"/>
    </location>
</feature>
<dbReference type="KEGG" id="yli:2911645"/>
<dbReference type="InterPro" id="IPR036236">
    <property type="entry name" value="Znf_C2H2_sf"/>
</dbReference>
<gene>
    <name evidence="13" type="ORF">B0I71DRAFT_128170</name>
    <name evidence="12" type="ORF">YALI1_E20229g</name>
</gene>
<dbReference type="EMBL" id="KZ858957">
    <property type="protein sequence ID" value="RDW27993.1"/>
    <property type="molecule type" value="Genomic_DNA"/>
</dbReference>
<dbReference type="SUPFAM" id="SSF57667">
    <property type="entry name" value="beta-beta-alpha zinc fingers"/>
    <property type="match status" value="2"/>
</dbReference>
<dbReference type="PANTHER" id="PTHR23235">
    <property type="entry name" value="KRUEPPEL-LIKE TRANSCRIPTION FACTOR"/>
    <property type="match status" value="1"/>
</dbReference>
<dbReference type="GO" id="GO:0008270">
    <property type="term" value="F:zinc ion binding"/>
    <property type="evidence" value="ECO:0007669"/>
    <property type="project" value="UniProtKB-KW"/>
</dbReference>
<dbReference type="FunFam" id="3.30.160.60:FF:000086">
    <property type="entry name" value="transcription factor E4F1 isoform X1"/>
    <property type="match status" value="1"/>
</dbReference>
<evidence type="ECO:0000313" key="12">
    <source>
        <dbReference type="EMBL" id="AOW05528.1"/>
    </source>
</evidence>
<evidence type="ECO:0000256" key="6">
    <source>
        <dbReference type="ARBA" id="ARBA00023015"/>
    </source>
</evidence>
<dbReference type="GeneID" id="2911645"/>
<organism evidence="12 14">
    <name type="scientific">Yarrowia lipolytica</name>
    <name type="common">Candida lipolytica</name>
    <dbReference type="NCBI Taxonomy" id="4952"/>
    <lineage>
        <taxon>Eukaryota</taxon>
        <taxon>Fungi</taxon>
        <taxon>Dikarya</taxon>
        <taxon>Ascomycota</taxon>
        <taxon>Saccharomycotina</taxon>
        <taxon>Dipodascomycetes</taxon>
        <taxon>Dipodascales</taxon>
        <taxon>Dipodascales incertae sedis</taxon>
        <taxon>Yarrowia</taxon>
    </lineage>
</organism>
<feature type="domain" description="C2H2-type" evidence="11">
    <location>
        <begin position="253"/>
        <end position="282"/>
    </location>
</feature>
<evidence type="ECO:0000256" key="7">
    <source>
        <dbReference type="ARBA" id="ARBA00023163"/>
    </source>
</evidence>
<evidence type="ECO:0000256" key="9">
    <source>
        <dbReference type="PROSITE-ProRule" id="PRU00042"/>
    </source>
</evidence>
<dbReference type="RefSeq" id="XP_504046.1">
    <property type="nucleotide sequence ID" value="XM_504046.1"/>
</dbReference>